<evidence type="ECO:0000256" key="3">
    <source>
        <dbReference type="ARBA" id="ARBA00022448"/>
    </source>
</evidence>
<feature type="transmembrane region" description="Helical" evidence="9">
    <location>
        <begin position="429"/>
        <end position="448"/>
    </location>
</feature>
<evidence type="ECO:0000313" key="11">
    <source>
        <dbReference type="Proteomes" id="UP000247689"/>
    </source>
</evidence>
<dbReference type="InterPro" id="IPR000060">
    <property type="entry name" value="BCCT_transptr"/>
</dbReference>
<comment type="caution">
    <text evidence="10">The sequence shown here is derived from an EMBL/GenBank/DDBJ whole genome shotgun (WGS) entry which is preliminary data.</text>
</comment>
<dbReference type="PANTHER" id="PTHR30047">
    <property type="entry name" value="HIGH-AFFINITY CHOLINE TRANSPORT PROTEIN-RELATED"/>
    <property type="match status" value="1"/>
</dbReference>
<evidence type="ECO:0000256" key="7">
    <source>
        <dbReference type="ARBA" id="ARBA00023136"/>
    </source>
</evidence>
<evidence type="ECO:0000256" key="5">
    <source>
        <dbReference type="ARBA" id="ARBA00022692"/>
    </source>
</evidence>
<dbReference type="GO" id="GO:0022857">
    <property type="term" value="F:transmembrane transporter activity"/>
    <property type="evidence" value="ECO:0007669"/>
    <property type="project" value="InterPro"/>
</dbReference>
<feature type="transmembrane region" description="Helical" evidence="9">
    <location>
        <begin position="221"/>
        <end position="240"/>
    </location>
</feature>
<keyword evidence="4" id="KW-1003">Cell membrane</keyword>
<evidence type="ECO:0000256" key="2">
    <source>
        <dbReference type="ARBA" id="ARBA00005658"/>
    </source>
</evidence>
<dbReference type="InterPro" id="IPR018093">
    <property type="entry name" value="BCCT_CS"/>
</dbReference>
<dbReference type="OrthoDB" id="9775735at2"/>
<feature type="transmembrane region" description="Helical" evidence="9">
    <location>
        <begin position="503"/>
        <end position="526"/>
    </location>
</feature>
<feature type="transmembrane region" description="Helical" evidence="9">
    <location>
        <begin position="80"/>
        <end position="98"/>
    </location>
</feature>
<dbReference type="NCBIfam" id="TIGR00842">
    <property type="entry name" value="bcct"/>
    <property type="match status" value="1"/>
</dbReference>
<evidence type="ECO:0000256" key="1">
    <source>
        <dbReference type="ARBA" id="ARBA00004651"/>
    </source>
</evidence>
<gene>
    <name evidence="10" type="ORF">DL796_10755</name>
</gene>
<protein>
    <submittedName>
        <fullName evidence="10">Glycine/betaine ABC transporter</fullName>
    </submittedName>
</protein>
<keyword evidence="6 9" id="KW-1133">Transmembrane helix</keyword>
<evidence type="ECO:0000313" key="10">
    <source>
        <dbReference type="EMBL" id="PXF62793.1"/>
    </source>
</evidence>
<feature type="transmembrane region" description="Helical" evidence="9">
    <location>
        <begin position="377"/>
        <end position="396"/>
    </location>
</feature>
<feature type="transmembrane region" description="Helical" evidence="9">
    <location>
        <begin position="118"/>
        <end position="139"/>
    </location>
</feature>
<feature type="transmembrane region" description="Helical" evidence="9">
    <location>
        <begin position="348"/>
        <end position="365"/>
    </location>
</feature>
<organism evidence="10 11">
    <name type="scientific">Kangiella spongicola</name>
    <dbReference type="NCBI Taxonomy" id="796379"/>
    <lineage>
        <taxon>Bacteria</taxon>
        <taxon>Pseudomonadati</taxon>
        <taxon>Pseudomonadota</taxon>
        <taxon>Gammaproteobacteria</taxon>
        <taxon>Kangiellales</taxon>
        <taxon>Kangiellaceae</taxon>
        <taxon>Kangiella</taxon>
    </lineage>
</organism>
<dbReference type="EMBL" id="QICH01000003">
    <property type="protein sequence ID" value="PXF62793.1"/>
    <property type="molecule type" value="Genomic_DNA"/>
</dbReference>
<dbReference type="PANTHER" id="PTHR30047:SF7">
    <property type="entry name" value="HIGH-AFFINITY CHOLINE TRANSPORT PROTEIN"/>
    <property type="match status" value="1"/>
</dbReference>
<reference evidence="10 11" key="1">
    <citation type="submission" date="2018-05" db="EMBL/GenBank/DDBJ databases">
        <title>Kangiella spongicola genome sequence.</title>
        <authorList>
            <person name="Maclea K.S."/>
            <person name="Goen A.E."/>
            <person name="Kelley C."/>
            <person name="Underriner A."/>
            <person name="Silverwood T."/>
            <person name="Trachtenberg A.M."/>
        </authorList>
    </citation>
    <scope>NUCLEOTIDE SEQUENCE [LARGE SCALE GENOMIC DNA]</scope>
    <source>
        <strain evidence="10 11">ATCC BAA-2076</strain>
    </source>
</reference>
<dbReference type="Pfam" id="PF02028">
    <property type="entry name" value="BCCT"/>
    <property type="match status" value="1"/>
</dbReference>
<accession>A0A318D1V2</accession>
<keyword evidence="7 9" id="KW-0472">Membrane</keyword>
<keyword evidence="3" id="KW-0813">Transport</keyword>
<dbReference type="AlphaFoldDB" id="A0A318D1V2"/>
<evidence type="ECO:0000256" key="8">
    <source>
        <dbReference type="SAM" id="MobiDB-lite"/>
    </source>
</evidence>
<keyword evidence="5 9" id="KW-0812">Transmembrane</keyword>
<feature type="transmembrane region" description="Helical" evidence="9">
    <location>
        <begin position="41"/>
        <end position="60"/>
    </location>
</feature>
<evidence type="ECO:0000256" key="9">
    <source>
        <dbReference type="SAM" id="Phobius"/>
    </source>
</evidence>
<evidence type="ECO:0000256" key="4">
    <source>
        <dbReference type="ARBA" id="ARBA00022475"/>
    </source>
</evidence>
<dbReference type="GO" id="GO:0005886">
    <property type="term" value="C:plasma membrane"/>
    <property type="evidence" value="ECO:0007669"/>
    <property type="project" value="UniProtKB-SubCell"/>
</dbReference>
<feature type="transmembrane region" description="Helical" evidence="9">
    <location>
        <begin position="294"/>
        <end position="314"/>
    </location>
</feature>
<dbReference type="Proteomes" id="UP000247689">
    <property type="component" value="Unassembled WGS sequence"/>
</dbReference>
<keyword evidence="11" id="KW-1185">Reference proteome</keyword>
<comment type="subcellular location">
    <subcellularLocation>
        <location evidence="1">Cell membrane</location>
        <topology evidence="1">Multi-pass membrane protein</topology>
    </subcellularLocation>
</comment>
<feature type="transmembrane region" description="Helical" evidence="9">
    <location>
        <begin position="260"/>
        <end position="282"/>
    </location>
</feature>
<feature type="region of interest" description="Disordered" evidence="8">
    <location>
        <begin position="1"/>
        <end position="22"/>
    </location>
</feature>
<proteinExistence type="inferred from homology"/>
<evidence type="ECO:0000256" key="6">
    <source>
        <dbReference type="ARBA" id="ARBA00022989"/>
    </source>
</evidence>
<comment type="similarity">
    <text evidence="2">Belongs to the BCCT transporter (TC 2.A.15) family.</text>
</comment>
<name>A0A318D1V2_9GAMM</name>
<dbReference type="PROSITE" id="PS01303">
    <property type="entry name" value="BCCT"/>
    <property type="match status" value="1"/>
</dbReference>
<feature type="transmembrane region" description="Helical" evidence="9">
    <location>
        <begin position="475"/>
        <end position="497"/>
    </location>
</feature>
<dbReference type="RefSeq" id="WP_110201694.1">
    <property type="nucleotide sequence ID" value="NZ_QICH01000003.1"/>
</dbReference>
<feature type="transmembrane region" description="Helical" evidence="9">
    <location>
        <begin position="179"/>
        <end position="200"/>
    </location>
</feature>
<sequence>MSVSDKESSAIHNPLHDKYDTDHEVGDNNVEIMGMDLHNPVFFASAFFVCLLVILTLLFPEKSSNYYGAAKDWSIGNFDWLFMISSNIFVLFCLFLLVSPYGKVRIGGKEADPDFSLLSWFAMLFAAGMGIGLMFFGVAEPVGYFTSENATPFNVPARTEEAQALAMGGTMFHWGLHPWAIYAVVGLSLAFFTYNCNLPLTIRSTFYPIFGERVWGTTGNIIDTVAVLATIFGLATSLGYGASQAAGGLHFLYDEIPNNITTQLAIIFGVTVVALFSVVRGLDGGVKVLSNINMSLAAILMIFVLVAGSTVMLLNGIGSTLMSYAENVLPLSNWIGREDEGYYKGWTIFYWAWWISWSPFVGMFIARVSKGRTVRQFLAAVLIIPTLLTAVWMTIFGRSGINQVKNEVGALADGVKDSSLALFQMLENLPLTTITSTIAIILVLVFFITSSDSGSLVIDSITAGGKVDAPVTQRVFWAVMEGVIAAVLLFGGGANALGALQSAAVTVGLPFSVVLLLMCVSLFLGLRSAYNLNYKGKVLK</sequence>